<evidence type="ECO:0000259" key="10">
    <source>
        <dbReference type="Pfam" id="PF13953"/>
    </source>
</evidence>
<evidence type="ECO:0000256" key="3">
    <source>
        <dbReference type="ARBA" id="ARBA00022448"/>
    </source>
</evidence>
<dbReference type="GO" id="GO:0009297">
    <property type="term" value="P:pilus assembly"/>
    <property type="evidence" value="ECO:0007669"/>
    <property type="project" value="InterPro"/>
</dbReference>
<feature type="domain" description="PapC N-terminal" evidence="11">
    <location>
        <begin position="5"/>
        <end position="152"/>
    </location>
</feature>
<dbReference type="SUPFAM" id="SSF141729">
    <property type="entry name" value="FimD N-terminal domain-like"/>
    <property type="match status" value="1"/>
</dbReference>
<organism evidence="12 13">
    <name type="scientific">Serratia oryzae</name>
    <dbReference type="NCBI Taxonomy" id="2034155"/>
    <lineage>
        <taxon>Bacteria</taxon>
        <taxon>Pseudomonadati</taxon>
        <taxon>Pseudomonadota</taxon>
        <taxon>Gammaproteobacteria</taxon>
        <taxon>Enterobacterales</taxon>
        <taxon>Yersiniaceae</taxon>
        <taxon>Serratia</taxon>
    </lineage>
</organism>
<keyword evidence="5 9" id="KW-0812">Transmembrane</keyword>
<evidence type="ECO:0000256" key="2">
    <source>
        <dbReference type="ARBA" id="ARBA00008064"/>
    </source>
</evidence>
<keyword evidence="7 9" id="KW-0472">Membrane</keyword>
<evidence type="ECO:0000256" key="4">
    <source>
        <dbReference type="ARBA" id="ARBA00022452"/>
    </source>
</evidence>
<keyword evidence="6" id="KW-0732">Signal</keyword>
<feature type="domain" description="PapC-like C-terminal" evidence="10">
    <location>
        <begin position="737"/>
        <end position="801"/>
    </location>
</feature>
<keyword evidence="8 9" id="KW-0998">Cell outer membrane</keyword>
<evidence type="ECO:0000256" key="6">
    <source>
        <dbReference type="ARBA" id="ARBA00022729"/>
    </source>
</evidence>
<evidence type="ECO:0000313" key="13">
    <source>
        <dbReference type="Proteomes" id="UP000216021"/>
    </source>
</evidence>
<protein>
    <submittedName>
        <fullName evidence="12">Pilus assembly protein PapC</fullName>
    </submittedName>
</protein>
<evidence type="ECO:0000256" key="5">
    <source>
        <dbReference type="ARBA" id="ARBA00022692"/>
    </source>
</evidence>
<dbReference type="Proteomes" id="UP000216021">
    <property type="component" value="Unassembled WGS sequence"/>
</dbReference>
<dbReference type="InterPro" id="IPR043142">
    <property type="entry name" value="PapC-like_C_sf"/>
</dbReference>
<comment type="subcellular location">
    <subcellularLocation>
        <location evidence="1 9">Cell outer membrane</location>
        <topology evidence="1 9">Multi-pass membrane protein</topology>
    </subcellularLocation>
</comment>
<evidence type="ECO:0000256" key="7">
    <source>
        <dbReference type="ARBA" id="ARBA00023136"/>
    </source>
</evidence>
<proteinExistence type="inferred from homology"/>
<dbReference type="PROSITE" id="PS01151">
    <property type="entry name" value="FIMBRIAL_USHER"/>
    <property type="match status" value="1"/>
</dbReference>
<dbReference type="Gene3D" id="2.60.40.3110">
    <property type="match status" value="1"/>
</dbReference>
<dbReference type="PANTHER" id="PTHR30451">
    <property type="entry name" value="OUTER MEMBRANE USHER PROTEIN"/>
    <property type="match status" value="1"/>
</dbReference>
<keyword evidence="13" id="KW-1185">Reference proteome</keyword>
<dbReference type="InterPro" id="IPR000015">
    <property type="entry name" value="Fimb_usher"/>
</dbReference>
<evidence type="ECO:0000313" key="12">
    <source>
        <dbReference type="EMBL" id="OMQ21910.1"/>
    </source>
</evidence>
<dbReference type="STRING" id="2034155.BMI79_13795"/>
<name>A0A1S8CI88_9GAMM</name>
<dbReference type="Gene3D" id="2.60.40.2610">
    <property type="entry name" value="Outer membrane usher protein FimD, plug domain"/>
    <property type="match status" value="1"/>
</dbReference>
<evidence type="ECO:0000256" key="8">
    <source>
        <dbReference type="ARBA" id="ARBA00023237"/>
    </source>
</evidence>
<dbReference type="FunFam" id="2.60.40.3110:FF:000001">
    <property type="entry name" value="Putative fimbrial outer membrane usher"/>
    <property type="match status" value="1"/>
</dbReference>
<dbReference type="Pfam" id="PF13954">
    <property type="entry name" value="PapC_N"/>
    <property type="match status" value="1"/>
</dbReference>
<dbReference type="InterPro" id="IPR025885">
    <property type="entry name" value="PapC_N"/>
</dbReference>
<dbReference type="AlphaFoldDB" id="A0A1S8CI88"/>
<dbReference type="Pfam" id="PF13953">
    <property type="entry name" value="PapC_C"/>
    <property type="match status" value="1"/>
</dbReference>
<comment type="similarity">
    <text evidence="2 9">Belongs to the fimbrial export usher family.</text>
</comment>
<dbReference type="PANTHER" id="PTHR30451:SF20">
    <property type="entry name" value="FIMBRIAE USHER"/>
    <property type="match status" value="1"/>
</dbReference>
<keyword evidence="4" id="KW-1134">Transmembrane beta strand</keyword>
<reference evidence="12 13" key="1">
    <citation type="submission" date="2016-11" db="EMBL/GenBank/DDBJ databases">
        <title>Rahnella oryzae sp. nov., isolated from rice root.</title>
        <authorList>
            <person name="Zhang X.-X."/>
            <person name="Zhang J."/>
        </authorList>
    </citation>
    <scope>NUCLEOTIDE SEQUENCE [LARGE SCALE GENOMIC DNA]</scope>
    <source>
        <strain evidence="12 13">J11-6</strain>
    </source>
</reference>
<sequence length="824" mass="89389">MAYQQFNTDFLLTKEGQSVDISRFEKGDSINPGNNRFDVFVNQNLIGRHDVTVNKDEDAHITYCFNSQQVKMLGIDINKLPDINAVANILKNEKCIDIERLVPGSKVDFDQTSLRIDLSIPQAYLSQIERNYVSPLDTDRGITAFFADYNINSWRSRSSGVEQTQHYAGLNTGLNLVGWRLRHNGSYSQSSGDNTEATRQYASLSTYAQKEIAILKSQLTIGQYFTPSDLFESVPYNGIQLASDDRMLPDSQRGFAPVIRGTAETNAKVTVRQNGNTLYEKTVAPGPFEINDLYSSGFAGDVEVTVTEADGRVRSFTVPFATVPQLLRHGVSRYSAVIGTLRDNRLDNAPNFLQGNYQRGISNLWTGYTGSILANDYMAVQVGVALSTGLGAFALDVTHSDASGLSLSQGLGEKSRGQSYRLSYSKLLESTQTNVAVAAYRFSSKGYLSFTDYAQSLDEVGDNIATYRQRSRLQVNISQTMGEGFGSFYLSGAAQNYWGAGRGSDISYQAGYTNSFNWGSINLSVGRTRSSNGEQETQYMLGISLPLGSSPQAPYLNTSVTRSQSGNMNSQLGVSGSLGNQSQFSYGLYGSYNQSSSNSSTHNLGGNVQYRASNALLSSNISSGNNFNQYGVGMRGSVLVHAGGINFSQGQGETKAIIVAKGAKGASLLNSSGEKIAGNGYAVVSGLMPYRENSLAIDPKGMSNNVELATTEQRIAPSYGAIVKLDYPTVTGRPVLLLLQDTKGNSLPVGAEVNDSEGNLLTMVGQGSRVFLRAEKSQGQLVVRWGESIDRQCKVDYQLPEVADNNPTSLLQQSALCYPVSSSR</sequence>
<dbReference type="InterPro" id="IPR037224">
    <property type="entry name" value="PapC_N_sf"/>
</dbReference>
<gene>
    <name evidence="12" type="ORF">BMI79_13795</name>
</gene>
<dbReference type="Pfam" id="PF00577">
    <property type="entry name" value="Usher"/>
    <property type="match status" value="1"/>
</dbReference>
<evidence type="ECO:0000256" key="9">
    <source>
        <dbReference type="RuleBase" id="RU003884"/>
    </source>
</evidence>
<dbReference type="EMBL" id="MOXD01000007">
    <property type="protein sequence ID" value="OMQ21910.1"/>
    <property type="molecule type" value="Genomic_DNA"/>
</dbReference>
<dbReference type="InterPro" id="IPR042186">
    <property type="entry name" value="FimD_plug_dom"/>
</dbReference>
<dbReference type="InterPro" id="IPR025949">
    <property type="entry name" value="PapC-like_C"/>
</dbReference>
<dbReference type="GO" id="GO:0009279">
    <property type="term" value="C:cell outer membrane"/>
    <property type="evidence" value="ECO:0007669"/>
    <property type="project" value="UniProtKB-SubCell"/>
</dbReference>
<evidence type="ECO:0000259" key="11">
    <source>
        <dbReference type="Pfam" id="PF13954"/>
    </source>
</evidence>
<keyword evidence="3 9" id="KW-0813">Transport</keyword>
<accession>A0A1S8CI88</accession>
<dbReference type="Gene3D" id="3.10.20.410">
    <property type="match status" value="1"/>
</dbReference>
<dbReference type="GO" id="GO:0015473">
    <property type="term" value="F:fimbrial usher porin activity"/>
    <property type="evidence" value="ECO:0007669"/>
    <property type="project" value="InterPro"/>
</dbReference>
<keyword evidence="9" id="KW-1029">Fimbrium biogenesis</keyword>
<dbReference type="InterPro" id="IPR018030">
    <property type="entry name" value="Fimbrial_membr_usher_CS"/>
</dbReference>
<evidence type="ECO:0000256" key="1">
    <source>
        <dbReference type="ARBA" id="ARBA00004571"/>
    </source>
</evidence>
<comment type="caution">
    <text evidence="12">The sequence shown here is derived from an EMBL/GenBank/DDBJ whole genome shotgun (WGS) entry which is preliminary data.</text>
</comment>
<dbReference type="Gene3D" id="2.60.40.2070">
    <property type="match status" value="1"/>
</dbReference>